<dbReference type="EMBL" id="BPLR01016972">
    <property type="protein sequence ID" value="GIY87759.1"/>
    <property type="molecule type" value="Genomic_DNA"/>
</dbReference>
<reference evidence="1 2" key="1">
    <citation type="submission" date="2021-06" db="EMBL/GenBank/DDBJ databases">
        <title>Caerostris extrusa draft genome.</title>
        <authorList>
            <person name="Kono N."/>
            <person name="Arakawa K."/>
        </authorList>
    </citation>
    <scope>NUCLEOTIDE SEQUENCE [LARGE SCALE GENOMIC DNA]</scope>
</reference>
<dbReference type="Proteomes" id="UP001054945">
    <property type="component" value="Unassembled WGS sequence"/>
</dbReference>
<name>A0AAV4WZS6_CAEEX</name>
<dbReference type="AlphaFoldDB" id="A0AAV4WZS6"/>
<accession>A0AAV4WZS6</accession>
<gene>
    <name evidence="1" type="ORF">CEXT_155411</name>
</gene>
<keyword evidence="2" id="KW-1185">Reference proteome</keyword>
<evidence type="ECO:0000313" key="1">
    <source>
        <dbReference type="EMBL" id="GIY87759.1"/>
    </source>
</evidence>
<proteinExistence type="predicted"/>
<protein>
    <submittedName>
        <fullName evidence="1">Uncharacterized protein</fullName>
    </submittedName>
</protein>
<comment type="caution">
    <text evidence="1">The sequence shown here is derived from an EMBL/GenBank/DDBJ whole genome shotgun (WGS) entry which is preliminary data.</text>
</comment>
<organism evidence="1 2">
    <name type="scientific">Caerostris extrusa</name>
    <name type="common">Bark spider</name>
    <name type="synonym">Caerostris bankana</name>
    <dbReference type="NCBI Taxonomy" id="172846"/>
    <lineage>
        <taxon>Eukaryota</taxon>
        <taxon>Metazoa</taxon>
        <taxon>Ecdysozoa</taxon>
        <taxon>Arthropoda</taxon>
        <taxon>Chelicerata</taxon>
        <taxon>Arachnida</taxon>
        <taxon>Araneae</taxon>
        <taxon>Araneomorphae</taxon>
        <taxon>Entelegynae</taxon>
        <taxon>Araneoidea</taxon>
        <taxon>Araneidae</taxon>
        <taxon>Caerostris</taxon>
    </lineage>
</organism>
<evidence type="ECO:0000313" key="2">
    <source>
        <dbReference type="Proteomes" id="UP001054945"/>
    </source>
</evidence>
<sequence>MFEEQLQQRLKVMQCGNHQSKLRDNENSLVLPLSQRNRPTKFAMGLRTDQELQCASKTASKTSSLIQTYEKLKTAITGTAMPSNSGLM</sequence>